<accession>J3NZ86</accession>
<reference evidence="5" key="5">
    <citation type="submission" date="2018-04" db="UniProtKB">
        <authorList>
            <consortium name="EnsemblFungi"/>
        </authorList>
    </citation>
    <scope>IDENTIFICATION</scope>
    <source>
        <strain evidence="5">R3-111a-1</strain>
    </source>
</reference>
<feature type="transmembrane region" description="Helical" evidence="2">
    <location>
        <begin position="189"/>
        <end position="210"/>
    </location>
</feature>
<sequence length="340" mass="35701">MWVTAGASPLLQVLLLILATLSGLVKGQLEGRALRLTNKDWNATRGRPFTIFWADSSGETVSIFLFTKSADKQTLALVNKLADTKEGQYTATLQSTLAPGEYAFGVNDGALYYSPFFQLGSQDQSLAALATNANQTTSSNSSTTAPSSPPNSTGALQSTTPTQNPSSTANPESTGPQTAPSGPTDGEKIGLGVGATLFVVLLASVLGCLVRRVRKQTQLGDDDDDDDDRTMAVRDPRGGLRTAPCVPTNARGEPRPPRRPGSVARSAHWARCVPSKGALTLASVNTFELAADPPGSPRHDALHASQSGLTSLLEVSPATPSVRTESLAELSAEPRCEARE</sequence>
<feature type="region of interest" description="Disordered" evidence="1">
    <location>
        <begin position="313"/>
        <end position="340"/>
    </location>
</feature>
<keyword evidence="3" id="KW-0732">Signal</keyword>
<keyword evidence="2" id="KW-0472">Membrane</keyword>
<dbReference type="EMBL" id="GL385397">
    <property type="protein sequence ID" value="EJT76669.1"/>
    <property type="molecule type" value="Genomic_DNA"/>
</dbReference>
<feature type="region of interest" description="Disordered" evidence="1">
    <location>
        <begin position="131"/>
        <end position="187"/>
    </location>
</feature>
<proteinExistence type="predicted"/>
<gene>
    <name evidence="5" type="primary">20347044</name>
    <name evidence="4" type="ORF">GGTG_06586</name>
</gene>
<evidence type="ECO:0000313" key="5">
    <source>
        <dbReference type="EnsemblFungi" id="EJT76669"/>
    </source>
</evidence>
<dbReference type="AlphaFoldDB" id="J3NZ86"/>
<reference evidence="5" key="4">
    <citation type="journal article" date="2015" name="G3 (Bethesda)">
        <title>Genome sequences of three phytopathogenic species of the Magnaporthaceae family of fungi.</title>
        <authorList>
            <person name="Okagaki L.H."/>
            <person name="Nunes C.C."/>
            <person name="Sailsbery J."/>
            <person name="Clay B."/>
            <person name="Brown D."/>
            <person name="John T."/>
            <person name="Oh Y."/>
            <person name="Young N."/>
            <person name="Fitzgerald M."/>
            <person name="Haas B.J."/>
            <person name="Zeng Q."/>
            <person name="Young S."/>
            <person name="Adiconis X."/>
            <person name="Fan L."/>
            <person name="Levin J.Z."/>
            <person name="Mitchell T.K."/>
            <person name="Okubara P.A."/>
            <person name="Farman M.L."/>
            <person name="Kohn L.M."/>
            <person name="Birren B."/>
            <person name="Ma L.-J."/>
            <person name="Dean R.A."/>
        </authorList>
    </citation>
    <scope>NUCLEOTIDE SEQUENCE</scope>
    <source>
        <strain evidence="5">R3-111a-1</strain>
    </source>
</reference>
<name>J3NZ86_GAET3</name>
<evidence type="ECO:0000256" key="3">
    <source>
        <dbReference type="SAM" id="SignalP"/>
    </source>
</evidence>
<feature type="chain" id="PRO_5015094672" description="Extracellular matrix protein" evidence="3">
    <location>
        <begin position="28"/>
        <end position="340"/>
    </location>
</feature>
<evidence type="ECO:0000313" key="4">
    <source>
        <dbReference type="EMBL" id="EJT76669.1"/>
    </source>
</evidence>
<dbReference type="Proteomes" id="UP000006039">
    <property type="component" value="Unassembled WGS sequence"/>
</dbReference>
<dbReference type="STRING" id="644352.J3NZ86"/>
<feature type="region of interest" description="Disordered" evidence="1">
    <location>
        <begin position="219"/>
        <end position="267"/>
    </location>
</feature>
<dbReference type="OrthoDB" id="5589325at2759"/>
<dbReference type="RefSeq" id="XP_009222669.1">
    <property type="nucleotide sequence ID" value="XM_009224405.1"/>
</dbReference>
<evidence type="ECO:0000313" key="6">
    <source>
        <dbReference type="Proteomes" id="UP000006039"/>
    </source>
</evidence>
<dbReference type="VEuPathDB" id="FungiDB:GGTG_06586"/>
<protein>
    <recommendedName>
        <fullName evidence="7">Extracellular matrix protein</fullName>
    </recommendedName>
</protein>
<feature type="signal peptide" evidence="3">
    <location>
        <begin position="1"/>
        <end position="27"/>
    </location>
</feature>
<keyword evidence="2" id="KW-1133">Transmembrane helix</keyword>
<dbReference type="GeneID" id="20347044"/>
<evidence type="ECO:0008006" key="7">
    <source>
        <dbReference type="Google" id="ProtNLM"/>
    </source>
</evidence>
<feature type="compositionally biased region" description="Basic and acidic residues" evidence="1">
    <location>
        <begin position="229"/>
        <end position="238"/>
    </location>
</feature>
<reference evidence="4" key="3">
    <citation type="submission" date="2010-09" db="EMBL/GenBank/DDBJ databases">
        <title>Annotation of Gaeumannomyces graminis var. tritici R3-111a-1.</title>
        <authorList>
            <consortium name="The Broad Institute Genome Sequencing Platform"/>
            <person name="Ma L.-J."/>
            <person name="Dead R."/>
            <person name="Young S.K."/>
            <person name="Zeng Q."/>
            <person name="Gargeya S."/>
            <person name="Fitzgerald M."/>
            <person name="Haas B."/>
            <person name="Abouelleil A."/>
            <person name="Alvarado L."/>
            <person name="Arachchi H.M."/>
            <person name="Berlin A."/>
            <person name="Brown A."/>
            <person name="Chapman S.B."/>
            <person name="Chen Z."/>
            <person name="Dunbar C."/>
            <person name="Freedman E."/>
            <person name="Gearin G."/>
            <person name="Gellesch M."/>
            <person name="Goldberg J."/>
            <person name="Griggs A."/>
            <person name="Gujja S."/>
            <person name="Heiman D."/>
            <person name="Howarth C."/>
            <person name="Larson L."/>
            <person name="Lui A."/>
            <person name="MacDonald P.J.P."/>
            <person name="Mehta T."/>
            <person name="Montmayeur A."/>
            <person name="Murphy C."/>
            <person name="Neiman D."/>
            <person name="Pearson M."/>
            <person name="Priest M."/>
            <person name="Roberts A."/>
            <person name="Saif S."/>
            <person name="Shea T."/>
            <person name="Shenoy N."/>
            <person name="Sisk P."/>
            <person name="Stolte C."/>
            <person name="Sykes S."/>
            <person name="Yandava C."/>
            <person name="Wortman J."/>
            <person name="Nusbaum C."/>
            <person name="Birren B."/>
        </authorList>
    </citation>
    <scope>NUCLEOTIDE SEQUENCE</scope>
    <source>
        <strain evidence="4">R3-111a-1</strain>
    </source>
</reference>
<organism evidence="4">
    <name type="scientific">Gaeumannomyces tritici (strain R3-111a-1)</name>
    <name type="common">Wheat and barley take-all root rot fungus</name>
    <name type="synonym">Gaeumannomyces graminis var. tritici</name>
    <dbReference type="NCBI Taxonomy" id="644352"/>
    <lineage>
        <taxon>Eukaryota</taxon>
        <taxon>Fungi</taxon>
        <taxon>Dikarya</taxon>
        <taxon>Ascomycota</taxon>
        <taxon>Pezizomycotina</taxon>
        <taxon>Sordariomycetes</taxon>
        <taxon>Sordariomycetidae</taxon>
        <taxon>Magnaporthales</taxon>
        <taxon>Magnaporthaceae</taxon>
        <taxon>Gaeumannomyces</taxon>
    </lineage>
</organism>
<evidence type="ECO:0000256" key="2">
    <source>
        <dbReference type="SAM" id="Phobius"/>
    </source>
</evidence>
<feature type="compositionally biased region" description="Low complexity" evidence="1">
    <location>
        <begin position="131"/>
        <end position="171"/>
    </location>
</feature>
<dbReference type="eggNOG" id="ENOG502RMUK">
    <property type="taxonomic scope" value="Eukaryota"/>
</dbReference>
<evidence type="ECO:0000256" key="1">
    <source>
        <dbReference type="SAM" id="MobiDB-lite"/>
    </source>
</evidence>
<dbReference type="HOGENOM" id="CLU_816475_0_0_1"/>
<feature type="compositionally biased region" description="Polar residues" evidence="1">
    <location>
        <begin position="172"/>
        <end position="181"/>
    </location>
</feature>
<reference evidence="6" key="1">
    <citation type="submission" date="2010-07" db="EMBL/GenBank/DDBJ databases">
        <title>The genome sequence of Gaeumannomyces graminis var. tritici strain R3-111a-1.</title>
        <authorList>
            <consortium name="The Broad Institute Genome Sequencing Platform"/>
            <person name="Ma L.-J."/>
            <person name="Dead R."/>
            <person name="Young S."/>
            <person name="Zeng Q."/>
            <person name="Koehrsen M."/>
            <person name="Alvarado L."/>
            <person name="Berlin A."/>
            <person name="Chapman S.B."/>
            <person name="Chen Z."/>
            <person name="Freedman E."/>
            <person name="Gellesch M."/>
            <person name="Goldberg J."/>
            <person name="Griggs A."/>
            <person name="Gujja S."/>
            <person name="Heilman E.R."/>
            <person name="Heiman D."/>
            <person name="Hepburn T."/>
            <person name="Howarth C."/>
            <person name="Jen D."/>
            <person name="Larson L."/>
            <person name="Mehta T."/>
            <person name="Neiman D."/>
            <person name="Pearson M."/>
            <person name="Roberts A."/>
            <person name="Saif S."/>
            <person name="Shea T."/>
            <person name="Shenoy N."/>
            <person name="Sisk P."/>
            <person name="Stolte C."/>
            <person name="Sykes S."/>
            <person name="Walk T."/>
            <person name="White J."/>
            <person name="Yandava C."/>
            <person name="Haas B."/>
            <person name="Nusbaum C."/>
            <person name="Birren B."/>
        </authorList>
    </citation>
    <scope>NUCLEOTIDE SEQUENCE [LARGE SCALE GENOMIC DNA]</scope>
    <source>
        <strain evidence="6">R3-111a-1</strain>
    </source>
</reference>
<dbReference type="EnsemblFungi" id="EJT76669">
    <property type="protein sequence ID" value="EJT76669"/>
    <property type="gene ID" value="GGTG_06586"/>
</dbReference>
<reference evidence="4" key="2">
    <citation type="submission" date="2010-07" db="EMBL/GenBank/DDBJ databases">
        <authorList>
            <consortium name="The Broad Institute Genome Sequencing Platform"/>
            <consortium name="Broad Institute Genome Sequencing Center for Infectious Disease"/>
            <person name="Ma L.-J."/>
            <person name="Dead R."/>
            <person name="Young S."/>
            <person name="Zeng Q."/>
            <person name="Koehrsen M."/>
            <person name="Alvarado L."/>
            <person name="Berlin A."/>
            <person name="Chapman S.B."/>
            <person name="Chen Z."/>
            <person name="Freedman E."/>
            <person name="Gellesch M."/>
            <person name="Goldberg J."/>
            <person name="Griggs A."/>
            <person name="Gujja S."/>
            <person name="Heilman E.R."/>
            <person name="Heiman D."/>
            <person name="Hepburn T."/>
            <person name="Howarth C."/>
            <person name="Jen D."/>
            <person name="Larson L."/>
            <person name="Mehta T."/>
            <person name="Neiman D."/>
            <person name="Pearson M."/>
            <person name="Roberts A."/>
            <person name="Saif S."/>
            <person name="Shea T."/>
            <person name="Shenoy N."/>
            <person name="Sisk P."/>
            <person name="Stolte C."/>
            <person name="Sykes S."/>
            <person name="Walk T."/>
            <person name="White J."/>
            <person name="Yandava C."/>
            <person name="Haas B."/>
            <person name="Nusbaum C."/>
            <person name="Birren B."/>
        </authorList>
    </citation>
    <scope>NUCLEOTIDE SEQUENCE</scope>
    <source>
        <strain evidence="4">R3-111a-1</strain>
    </source>
</reference>
<keyword evidence="2" id="KW-0812">Transmembrane</keyword>
<keyword evidence="6" id="KW-1185">Reference proteome</keyword>